<organism evidence="1 2">
    <name type="scientific">Aphis glycines</name>
    <name type="common">Soybean aphid</name>
    <dbReference type="NCBI Taxonomy" id="307491"/>
    <lineage>
        <taxon>Eukaryota</taxon>
        <taxon>Metazoa</taxon>
        <taxon>Ecdysozoa</taxon>
        <taxon>Arthropoda</taxon>
        <taxon>Hexapoda</taxon>
        <taxon>Insecta</taxon>
        <taxon>Pterygota</taxon>
        <taxon>Neoptera</taxon>
        <taxon>Paraneoptera</taxon>
        <taxon>Hemiptera</taxon>
        <taxon>Sternorrhyncha</taxon>
        <taxon>Aphidomorpha</taxon>
        <taxon>Aphidoidea</taxon>
        <taxon>Aphididae</taxon>
        <taxon>Aphidini</taxon>
        <taxon>Aphis</taxon>
        <taxon>Aphis</taxon>
    </lineage>
</organism>
<evidence type="ECO:0000313" key="1">
    <source>
        <dbReference type="EMBL" id="KAE9539544.1"/>
    </source>
</evidence>
<proteinExistence type="predicted"/>
<protein>
    <submittedName>
        <fullName evidence="1">Uncharacterized protein</fullName>
    </submittedName>
</protein>
<accession>A0A6G0TVA8</accession>
<dbReference type="Proteomes" id="UP000475862">
    <property type="component" value="Unassembled WGS sequence"/>
</dbReference>
<dbReference type="EMBL" id="VYZN01000014">
    <property type="protein sequence ID" value="KAE9539544.1"/>
    <property type="molecule type" value="Genomic_DNA"/>
</dbReference>
<comment type="caution">
    <text evidence="1">The sequence shown here is derived from an EMBL/GenBank/DDBJ whole genome shotgun (WGS) entry which is preliminary data.</text>
</comment>
<name>A0A6G0TVA8_APHGL</name>
<reference evidence="1 2" key="1">
    <citation type="submission" date="2019-08" db="EMBL/GenBank/DDBJ databases">
        <title>The genome of the soybean aphid Biotype 1, its phylome, world population structure and adaptation to the North American continent.</title>
        <authorList>
            <person name="Giordano R."/>
            <person name="Donthu R.K."/>
            <person name="Hernandez A.G."/>
            <person name="Wright C.L."/>
            <person name="Zimin A.V."/>
        </authorList>
    </citation>
    <scope>NUCLEOTIDE SEQUENCE [LARGE SCALE GENOMIC DNA]</scope>
    <source>
        <tissue evidence="1">Whole aphids</tissue>
    </source>
</reference>
<evidence type="ECO:0000313" key="2">
    <source>
        <dbReference type="Proteomes" id="UP000475862"/>
    </source>
</evidence>
<gene>
    <name evidence="1" type="ORF">AGLY_004796</name>
</gene>
<keyword evidence="2" id="KW-1185">Reference proteome</keyword>
<sequence length="236" mass="26034">MRLEGDASRTCGVSMKRFARCKSVDHVEGPSRLVVRYHVTGVPDQQHGERAVRGHVAGHFGDGALWRTVGPPDGSRRVPKLLGSCPPERPGHVHRAAIRHDRVQLSGVEEHAVPAGVQELGEPRGYGQWYVVLQTVVNHVHRRPRAPAHVQRSSSLTLHVPVPEAALVRYRVLVPHHVVDVPHAGQLPVQRRSGDHHLGHRVVRGPVIARGDSISGQVLLFFEQPFAVLCNDMNII</sequence>
<dbReference type="AlphaFoldDB" id="A0A6G0TVA8"/>